<dbReference type="EMBL" id="PFLI01000045">
    <property type="protein sequence ID" value="PIY72405.1"/>
    <property type="molecule type" value="Genomic_DNA"/>
</dbReference>
<keyword evidence="1" id="KW-0472">Membrane</keyword>
<accession>A0A2M7QK93</accession>
<organism evidence="2 3">
    <name type="scientific">Candidatus Roizmanbacteria bacterium CG_4_10_14_0_8_um_filter_33_9</name>
    <dbReference type="NCBI Taxonomy" id="1974826"/>
    <lineage>
        <taxon>Bacteria</taxon>
        <taxon>Candidatus Roizmaniibacteriota</taxon>
    </lineage>
</organism>
<dbReference type="AlphaFoldDB" id="A0A2M7QK93"/>
<gene>
    <name evidence="2" type="ORF">COY87_01225</name>
</gene>
<sequence>MESIIKSSRLEEGGKRSKIEVMNRFFSTLEMRFFLKVVFIVAVAFFVFILTNYLSLYRTALSYTENILKEYSQALNRDFKLINGKLNSIAYYQDTTLPYDNTVYIITKDGFVIERSKHFTGLLDTANST</sequence>
<evidence type="ECO:0008006" key="4">
    <source>
        <dbReference type="Google" id="ProtNLM"/>
    </source>
</evidence>
<evidence type="ECO:0000313" key="3">
    <source>
        <dbReference type="Proteomes" id="UP000229401"/>
    </source>
</evidence>
<feature type="transmembrane region" description="Helical" evidence="1">
    <location>
        <begin position="33"/>
        <end position="54"/>
    </location>
</feature>
<keyword evidence="1" id="KW-0812">Transmembrane</keyword>
<reference evidence="3" key="1">
    <citation type="submission" date="2017-09" db="EMBL/GenBank/DDBJ databases">
        <title>Depth-based differentiation of microbial function through sediment-hosted aquifers and enrichment of novel symbionts in the deep terrestrial subsurface.</title>
        <authorList>
            <person name="Probst A.J."/>
            <person name="Ladd B."/>
            <person name="Jarett J.K."/>
            <person name="Geller-Mcgrath D.E."/>
            <person name="Sieber C.M.K."/>
            <person name="Emerson J.B."/>
            <person name="Anantharaman K."/>
            <person name="Thomas B.C."/>
            <person name="Malmstrom R."/>
            <person name="Stieglmeier M."/>
            <person name="Klingl A."/>
            <person name="Woyke T."/>
            <person name="Ryan C.M."/>
            <person name="Banfield J.F."/>
        </authorList>
    </citation>
    <scope>NUCLEOTIDE SEQUENCE [LARGE SCALE GENOMIC DNA]</scope>
</reference>
<evidence type="ECO:0000256" key="1">
    <source>
        <dbReference type="SAM" id="Phobius"/>
    </source>
</evidence>
<comment type="caution">
    <text evidence="2">The sequence shown here is derived from an EMBL/GenBank/DDBJ whole genome shotgun (WGS) entry which is preliminary data.</text>
</comment>
<evidence type="ECO:0000313" key="2">
    <source>
        <dbReference type="EMBL" id="PIY72405.1"/>
    </source>
</evidence>
<proteinExistence type="predicted"/>
<name>A0A2M7QK93_9BACT</name>
<keyword evidence="1" id="KW-1133">Transmembrane helix</keyword>
<dbReference type="Proteomes" id="UP000229401">
    <property type="component" value="Unassembled WGS sequence"/>
</dbReference>
<protein>
    <recommendedName>
        <fullName evidence="4">Sensor histidine kinase</fullName>
    </recommendedName>
</protein>